<name>A0A9D9EIQ8_9BACT</name>
<dbReference type="InterPro" id="IPR003779">
    <property type="entry name" value="CMD-like"/>
</dbReference>
<dbReference type="InterPro" id="IPR047263">
    <property type="entry name" value="HNL-like_cupin"/>
</dbReference>
<keyword evidence="1" id="KW-0732">Signal</keyword>
<accession>A0A9D9EIQ8</accession>
<sequence>MKNFVVNTLIVLSSVCLMSNIQSAMAQEKITQTAGRQQLGEFAPDFARYNDDVLFGEVWNNPGLSPHDRSLVTVATLVGKGIIDSSLSHHLEFARNNGVTREEISAMLTHIAFYAGWPNAWGAFRLAKDVWAGDVPADDNGKAAFQREMIFPIGEPNTAYAQYFIGNSYLAPVSSSQIPFSNVTFEPGCRNNWHIHHADKGGGQMLVCVAGRGWYQEEGKPAVQLLPGDVVNIPANVKHWHGAAADSWFAHLAFSVPGENTSNEWLEPVTDEEYAKLGK</sequence>
<dbReference type="InterPro" id="IPR029032">
    <property type="entry name" value="AhpD-like"/>
</dbReference>
<dbReference type="SUPFAM" id="SSF51182">
    <property type="entry name" value="RmlC-like cupins"/>
    <property type="match status" value="1"/>
</dbReference>
<dbReference type="GO" id="GO:0051920">
    <property type="term" value="F:peroxiredoxin activity"/>
    <property type="evidence" value="ECO:0007669"/>
    <property type="project" value="InterPro"/>
</dbReference>
<dbReference type="CDD" id="cd02233">
    <property type="entry name" value="cupin_HNL-like"/>
    <property type="match status" value="1"/>
</dbReference>
<dbReference type="PANTHER" id="PTHR43698">
    <property type="entry name" value="RIBD C-TERMINAL DOMAIN CONTAINING PROTEIN"/>
    <property type="match status" value="1"/>
</dbReference>
<proteinExistence type="predicted"/>
<dbReference type="Pfam" id="PF07883">
    <property type="entry name" value="Cupin_2"/>
    <property type="match status" value="1"/>
</dbReference>
<dbReference type="Gene3D" id="1.20.1290.10">
    <property type="entry name" value="AhpD-like"/>
    <property type="match status" value="1"/>
</dbReference>
<organism evidence="4 5">
    <name type="scientific">Candidatus Cryptobacteroides merdigallinarum</name>
    <dbReference type="NCBI Taxonomy" id="2840770"/>
    <lineage>
        <taxon>Bacteria</taxon>
        <taxon>Pseudomonadati</taxon>
        <taxon>Bacteroidota</taxon>
        <taxon>Bacteroidia</taxon>
        <taxon>Bacteroidales</taxon>
        <taxon>Candidatus Cryptobacteroides</taxon>
    </lineage>
</organism>
<dbReference type="Proteomes" id="UP000810252">
    <property type="component" value="Unassembled WGS sequence"/>
</dbReference>
<dbReference type="InterPro" id="IPR013096">
    <property type="entry name" value="Cupin_2"/>
</dbReference>
<feature type="signal peptide" evidence="1">
    <location>
        <begin position="1"/>
        <end position="26"/>
    </location>
</feature>
<gene>
    <name evidence="4" type="ORF">IAC29_00320</name>
</gene>
<evidence type="ECO:0000259" key="3">
    <source>
        <dbReference type="Pfam" id="PF07883"/>
    </source>
</evidence>
<dbReference type="EMBL" id="JADIMQ010000003">
    <property type="protein sequence ID" value="MBO8447700.1"/>
    <property type="molecule type" value="Genomic_DNA"/>
</dbReference>
<feature type="domain" description="Carboxymuconolactone decarboxylase-like" evidence="2">
    <location>
        <begin position="44"/>
        <end position="129"/>
    </location>
</feature>
<dbReference type="PANTHER" id="PTHR43698:SF1">
    <property type="entry name" value="BLL4564 PROTEIN"/>
    <property type="match status" value="1"/>
</dbReference>
<evidence type="ECO:0000256" key="1">
    <source>
        <dbReference type="SAM" id="SignalP"/>
    </source>
</evidence>
<dbReference type="InterPro" id="IPR011051">
    <property type="entry name" value="RmlC_Cupin_sf"/>
</dbReference>
<evidence type="ECO:0000313" key="5">
    <source>
        <dbReference type="Proteomes" id="UP000810252"/>
    </source>
</evidence>
<feature type="domain" description="Cupin type-2" evidence="3">
    <location>
        <begin position="183"/>
        <end position="246"/>
    </location>
</feature>
<feature type="chain" id="PRO_5038781956" evidence="1">
    <location>
        <begin position="27"/>
        <end position="279"/>
    </location>
</feature>
<dbReference type="SUPFAM" id="SSF69118">
    <property type="entry name" value="AhpD-like"/>
    <property type="match status" value="1"/>
</dbReference>
<evidence type="ECO:0000313" key="4">
    <source>
        <dbReference type="EMBL" id="MBO8447700.1"/>
    </source>
</evidence>
<dbReference type="InterPro" id="IPR014710">
    <property type="entry name" value="RmlC-like_jellyroll"/>
</dbReference>
<reference evidence="4" key="2">
    <citation type="journal article" date="2021" name="PeerJ">
        <title>Extensive microbial diversity within the chicken gut microbiome revealed by metagenomics and culture.</title>
        <authorList>
            <person name="Gilroy R."/>
            <person name="Ravi A."/>
            <person name="Getino M."/>
            <person name="Pursley I."/>
            <person name="Horton D.L."/>
            <person name="Alikhan N.F."/>
            <person name="Baker D."/>
            <person name="Gharbi K."/>
            <person name="Hall N."/>
            <person name="Watson M."/>
            <person name="Adriaenssens E.M."/>
            <person name="Foster-Nyarko E."/>
            <person name="Jarju S."/>
            <person name="Secka A."/>
            <person name="Antonio M."/>
            <person name="Oren A."/>
            <person name="Chaudhuri R.R."/>
            <person name="La Ragione R."/>
            <person name="Hildebrand F."/>
            <person name="Pallen M.J."/>
        </authorList>
    </citation>
    <scope>NUCLEOTIDE SEQUENCE</scope>
    <source>
        <strain evidence="4">20514</strain>
    </source>
</reference>
<dbReference type="Gene3D" id="2.60.120.10">
    <property type="entry name" value="Jelly Rolls"/>
    <property type="match status" value="1"/>
</dbReference>
<evidence type="ECO:0000259" key="2">
    <source>
        <dbReference type="Pfam" id="PF02627"/>
    </source>
</evidence>
<reference evidence="4" key="1">
    <citation type="submission" date="2020-10" db="EMBL/GenBank/DDBJ databases">
        <authorList>
            <person name="Gilroy R."/>
        </authorList>
    </citation>
    <scope>NUCLEOTIDE SEQUENCE</scope>
    <source>
        <strain evidence="4">20514</strain>
    </source>
</reference>
<dbReference type="Pfam" id="PF02627">
    <property type="entry name" value="CMD"/>
    <property type="match status" value="1"/>
</dbReference>
<comment type="caution">
    <text evidence="4">The sequence shown here is derived from an EMBL/GenBank/DDBJ whole genome shotgun (WGS) entry which is preliminary data.</text>
</comment>
<protein>
    <submittedName>
        <fullName evidence="4">Carboxymuconolactone decarboxylase family protein</fullName>
    </submittedName>
</protein>
<dbReference type="AlphaFoldDB" id="A0A9D9EIQ8"/>